<dbReference type="PROSITE" id="PS01124">
    <property type="entry name" value="HTH_ARAC_FAMILY_2"/>
    <property type="match status" value="1"/>
</dbReference>
<dbReference type="InterPro" id="IPR050908">
    <property type="entry name" value="SmbC-like"/>
</dbReference>
<dbReference type="Gene3D" id="3.20.80.10">
    <property type="entry name" value="Regulatory factor, effector binding domain"/>
    <property type="match status" value="1"/>
</dbReference>
<evidence type="ECO:0000256" key="1">
    <source>
        <dbReference type="ARBA" id="ARBA00023015"/>
    </source>
</evidence>
<dbReference type="InterPro" id="IPR029442">
    <property type="entry name" value="GyrI-like"/>
</dbReference>
<reference evidence="5 6" key="1">
    <citation type="submission" date="2024-04" db="EMBL/GenBank/DDBJ databases">
        <title>Novel species of the genus Ideonella isolated from streams.</title>
        <authorList>
            <person name="Lu H."/>
        </authorList>
    </citation>
    <scope>NUCLEOTIDE SEQUENCE [LARGE SCALE GENOMIC DNA]</scope>
    <source>
        <strain evidence="5 6">DXS29W</strain>
    </source>
</reference>
<dbReference type="PANTHER" id="PTHR40055:SF1">
    <property type="entry name" value="TRANSCRIPTIONAL REGULATOR YGIV-RELATED"/>
    <property type="match status" value="1"/>
</dbReference>
<dbReference type="SMART" id="SM00342">
    <property type="entry name" value="HTH_ARAC"/>
    <property type="match status" value="1"/>
</dbReference>
<evidence type="ECO:0000256" key="3">
    <source>
        <dbReference type="ARBA" id="ARBA00023163"/>
    </source>
</evidence>
<evidence type="ECO:0000256" key="2">
    <source>
        <dbReference type="ARBA" id="ARBA00023125"/>
    </source>
</evidence>
<proteinExistence type="predicted"/>
<dbReference type="PANTHER" id="PTHR40055">
    <property type="entry name" value="TRANSCRIPTIONAL REGULATOR YGIV-RELATED"/>
    <property type="match status" value="1"/>
</dbReference>
<feature type="domain" description="HTH araC/xylS-type" evidence="4">
    <location>
        <begin position="15"/>
        <end position="114"/>
    </location>
</feature>
<dbReference type="InterPro" id="IPR018060">
    <property type="entry name" value="HTH_AraC"/>
</dbReference>
<protein>
    <submittedName>
        <fullName evidence="5">AraC family transcriptional regulator</fullName>
    </submittedName>
</protein>
<evidence type="ECO:0000313" key="5">
    <source>
        <dbReference type="EMBL" id="MEK8034477.1"/>
    </source>
</evidence>
<dbReference type="Gene3D" id="1.10.10.60">
    <property type="entry name" value="Homeodomain-like"/>
    <property type="match status" value="2"/>
</dbReference>
<dbReference type="SUPFAM" id="SSF46689">
    <property type="entry name" value="Homeodomain-like"/>
    <property type="match status" value="2"/>
</dbReference>
<dbReference type="SUPFAM" id="SSF55136">
    <property type="entry name" value="Probable bacterial effector-binding domain"/>
    <property type="match status" value="1"/>
</dbReference>
<dbReference type="Pfam" id="PF12833">
    <property type="entry name" value="HTH_18"/>
    <property type="match status" value="1"/>
</dbReference>
<sequence length="303" mass="34116">MRIETSSSACAERINRAIDHVVTHLNGPLRLEDVAAAAHVSPFHFHRLFKATLGENLAQFIKRQRLERALYLMSHEPATRLTDVALRCGFASSSDFSRSFRQRYGLPPSAFDLEAFRQSRREEFERILNPGRAVDASYFLAPGENPDGFEVTLRDLPPRTVAYIRVLAPHRPGAVQAACERLMRWADERGLGGGSWLGYMWDEPEIVALKDCRYDAAVVADGSFAPVGGVARFDFPAMRVAEVIVRGDLALEARAFDWLYRTWLPHSGYLPDDHPTFEAWIGRPYAHGAEHVEIACQLPVRRA</sequence>
<dbReference type="RefSeq" id="WP_341428906.1">
    <property type="nucleotide sequence ID" value="NZ_JBBUTG010000029.1"/>
</dbReference>
<accession>A0ABU9BWX7</accession>
<organism evidence="5 6">
    <name type="scientific">Ideonella lacteola</name>
    <dbReference type="NCBI Taxonomy" id="2984193"/>
    <lineage>
        <taxon>Bacteria</taxon>
        <taxon>Pseudomonadati</taxon>
        <taxon>Pseudomonadota</taxon>
        <taxon>Betaproteobacteria</taxon>
        <taxon>Burkholderiales</taxon>
        <taxon>Sphaerotilaceae</taxon>
        <taxon>Ideonella</taxon>
    </lineage>
</organism>
<evidence type="ECO:0000313" key="6">
    <source>
        <dbReference type="Proteomes" id="UP001371218"/>
    </source>
</evidence>
<dbReference type="InterPro" id="IPR018062">
    <property type="entry name" value="HTH_AraC-typ_CS"/>
</dbReference>
<keyword evidence="6" id="KW-1185">Reference proteome</keyword>
<dbReference type="InterPro" id="IPR011256">
    <property type="entry name" value="Reg_factor_effector_dom_sf"/>
</dbReference>
<dbReference type="PRINTS" id="PR00032">
    <property type="entry name" value="HTHARAC"/>
</dbReference>
<gene>
    <name evidence="5" type="ORF">AACH06_26915</name>
</gene>
<evidence type="ECO:0000259" key="4">
    <source>
        <dbReference type="PROSITE" id="PS01124"/>
    </source>
</evidence>
<name>A0ABU9BWX7_9BURK</name>
<dbReference type="EMBL" id="JBBUTG010000029">
    <property type="protein sequence ID" value="MEK8034477.1"/>
    <property type="molecule type" value="Genomic_DNA"/>
</dbReference>
<keyword evidence="3" id="KW-0804">Transcription</keyword>
<keyword evidence="1" id="KW-0805">Transcription regulation</keyword>
<keyword evidence="2" id="KW-0238">DNA-binding</keyword>
<dbReference type="InterPro" id="IPR020449">
    <property type="entry name" value="Tscrpt_reg_AraC-type_HTH"/>
</dbReference>
<dbReference type="Proteomes" id="UP001371218">
    <property type="component" value="Unassembled WGS sequence"/>
</dbReference>
<comment type="caution">
    <text evidence="5">The sequence shown here is derived from an EMBL/GenBank/DDBJ whole genome shotgun (WGS) entry which is preliminary data.</text>
</comment>
<dbReference type="InterPro" id="IPR009057">
    <property type="entry name" value="Homeodomain-like_sf"/>
</dbReference>
<dbReference type="PROSITE" id="PS00041">
    <property type="entry name" value="HTH_ARAC_FAMILY_1"/>
    <property type="match status" value="1"/>
</dbReference>
<dbReference type="Pfam" id="PF06445">
    <property type="entry name" value="GyrI-like"/>
    <property type="match status" value="1"/>
</dbReference>
<dbReference type="SMART" id="SM00871">
    <property type="entry name" value="AraC_E_bind"/>
    <property type="match status" value="1"/>
</dbReference>
<dbReference type="InterPro" id="IPR010499">
    <property type="entry name" value="AraC_E-bd"/>
</dbReference>